<evidence type="ECO:0000256" key="1">
    <source>
        <dbReference type="SAM" id="Phobius"/>
    </source>
</evidence>
<dbReference type="Pfam" id="PF09577">
    <property type="entry name" value="Spore_YpjB"/>
    <property type="match status" value="1"/>
</dbReference>
<dbReference type="EMBL" id="QXJM01000023">
    <property type="protein sequence ID" value="RIE04672.1"/>
    <property type="molecule type" value="Genomic_DNA"/>
</dbReference>
<evidence type="ECO:0000313" key="3">
    <source>
        <dbReference type="Proteomes" id="UP000266340"/>
    </source>
</evidence>
<evidence type="ECO:0000313" key="2">
    <source>
        <dbReference type="EMBL" id="RIE04672.1"/>
    </source>
</evidence>
<accession>A0A398CQC9</accession>
<sequence>MSVLLDKRQYSSVKWREGRIVLLALLGLLLGNPVVAWGDAQGSIDADPTATSGISSASGDSAVRSFRDAAELLYKSVQDGDKLESLRRMQQTERGFLALRLEGLTSVEGVQALSNSIAGLKRQIVSVSPDHQRWKTAAAEVRLAADALANPGEPMWHRYRAVVLDDLNSLDKALKSEGASSLRARSAFQALNNHYRLIRTAVLLSTEPFVAERADSAMAYASRVMSAAKADAKLTDNLIPALTNALEGVFPNKDEEPTVSVPASGPTWGWSAMIGSIVVAMLTWVGWRRYRSDMSTGVPALPKRGSRRDPADRWMK</sequence>
<keyword evidence="1" id="KW-0812">Transmembrane</keyword>
<evidence type="ECO:0008006" key="4">
    <source>
        <dbReference type="Google" id="ProtNLM"/>
    </source>
</evidence>
<proteinExistence type="predicted"/>
<reference evidence="2 3" key="1">
    <citation type="submission" date="2018-09" db="EMBL/GenBank/DDBJ databases">
        <title>Cohnella cavernae sp. nov., isolated from a karst cave.</title>
        <authorList>
            <person name="Zhu H."/>
        </authorList>
    </citation>
    <scope>NUCLEOTIDE SEQUENCE [LARGE SCALE GENOMIC DNA]</scope>
    <source>
        <strain evidence="2 3">K2E09-144</strain>
    </source>
</reference>
<keyword evidence="1" id="KW-0472">Membrane</keyword>
<gene>
    <name evidence="2" type="ORF">D3H35_04065</name>
</gene>
<organism evidence="2 3">
    <name type="scientific">Cohnella faecalis</name>
    <dbReference type="NCBI Taxonomy" id="2315694"/>
    <lineage>
        <taxon>Bacteria</taxon>
        <taxon>Bacillati</taxon>
        <taxon>Bacillota</taxon>
        <taxon>Bacilli</taxon>
        <taxon>Bacillales</taxon>
        <taxon>Paenibacillaceae</taxon>
        <taxon>Cohnella</taxon>
    </lineage>
</organism>
<name>A0A398CQC9_9BACL</name>
<feature type="transmembrane region" description="Helical" evidence="1">
    <location>
        <begin position="268"/>
        <end position="287"/>
    </location>
</feature>
<dbReference type="Proteomes" id="UP000266340">
    <property type="component" value="Unassembled WGS sequence"/>
</dbReference>
<protein>
    <recommendedName>
        <fullName evidence="4">Sporulation protein</fullName>
    </recommendedName>
</protein>
<dbReference type="InterPro" id="IPR014231">
    <property type="entry name" value="Spore_YpjB"/>
</dbReference>
<keyword evidence="1" id="KW-1133">Transmembrane helix</keyword>
<comment type="caution">
    <text evidence="2">The sequence shown here is derived from an EMBL/GenBank/DDBJ whole genome shotgun (WGS) entry which is preliminary data.</text>
</comment>
<dbReference type="AlphaFoldDB" id="A0A398CQC9"/>
<keyword evidence="3" id="KW-1185">Reference proteome</keyword>